<evidence type="ECO:0000313" key="9">
    <source>
        <dbReference type="WBParaSite" id="SMUV_0000252201-mRNA-1"/>
    </source>
</evidence>
<dbReference type="InterPro" id="IPR021151">
    <property type="entry name" value="GINS_A"/>
</dbReference>
<evidence type="ECO:0000256" key="2">
    <source>
        <dbReference type="ARBA" id="ARBA00006677"/>
    </source>
</evidence>
<keyword evidence="3 5" id="KW-0235">DNA replication</keyword>
<evidence type="ECO:0000259" key="6">
    <source>
        <dbReference type="Pfam" id="PF05916"/>
    </source>
</evidence>
<dbReference type="Pfam" id="PF24997">
    <property type="entry name" value="PSF1_C"/>
    <property type="match status" value="1"/>
</dbReference>
<keyword evidence="8" id="KW-1185">Reference proteome</keyword>
<name>A0A0N5AE74_9BILA</name>
<dbReference type="GO" id="GO:1902983">
    <property type="term" value="P:DNA strand elongation involved in mitotic DNA replication"/>
    <property type="evidence" value="ECO:0007669"/>
    <property type="project" value="TreeGrafter"/>
</dbReference>
<comment type="subunit">
    <text evidence="5">Component of the GINS complex.</text>
</comment>
<proteinExistence type="inferred from homology"/>
<dbReference type="AlphaFoldDB" id="A0A0N5AE74"/>
<comment type="similarity">
    <text evidence="2 5">Belongs to the GINS1/PSF1 family.</text>
</comment>
<evidence type="ECO:0000256" key="5">
    <source>
        <dbReference type="RuleBase" id="RU368085"/>
    </source>
</evidence>
<dbReference type="PANTHER" id="PTHR12914:SF2">
    <property type="entry name" value="DNA REPLICATION COMPLEX GINS PROTEIN PSF1"/>
    <property type="match status" value="1"/>
</dbReference>
<evidence type="ECO:0000259" key="7">
    <source>
        <dbReference type="Pfam" id="PF24997"/>
    </source>
</evidence>
<evidence type="ECO:0000256" key="1">
    <source>
        <dbReference type="ARBA" id="ARBA00004123"/>
    </source>
</evidence>
<dbReference type="SUPFAM" id="SSF158573">
    <property type="entry name" value="GINS helical bundle-like"/>
    <property type="match status" value="1"/>
</dbReference>
<dbReference type="InterPro" id="IPR056783">
    <property type="entry name" value="PSF1_C"/>
</dbReference>
<reference evidence="9" key="1">
    <citation type="submission" date="2017-02" db="UniProtKB">
        <authorList>
            <consortium name="WormBaseParasite"/>
        </authorList>
    </citation>
    <scope>IDENTIFICATION</scope>
</reference>
<dbReference type="WBParaSite" id="SMUV_0000252201-mRNA-1">
    <property type="protein sequence ID" value="SMUV_0000252201-mRNA-1"/>
    <property type="gene ID" value="SMUV_0000252201"/>
</dbReference>
<dbReference type="InterPro" id="IPR005339">
    <property type="entry name" value="GINS_Psf1"/>
</dbReference>
<protein>
    <recommendedName>
        <fullName evidence="5">DNA replication complex GINS protein PSF1</fullName>
    </recommendedName>
</protein>
<dbReference type="CDD" id="cd21696">
    <property type="entry name" value="GINS_B_Psf1"/>
    <property type="match status" value="1"/>
</dbReference>
<comment type="function">
    <text evidence="5">Required for correct functioning of the GINS complex, a complex that plays an essential role in the initiation of DNA replication, and progression of DNA replication forks. GINS complex seems to bind preferentially to single-stranded DNA.</text>
</comment>
<evidence type="ECO:0000313" key="8">
    <source>
        <dbReference type="Proteomes" id="UP000046393"/>
    </source>
</evidence>
<feature type="domain" description="DNA replication complex GINS protein PSF1 C-terminal" evidence="7">
    <location>
        <begin position="118"/>
        <end position="166"/>
    </location>
</feature>
<dbReference type="GO" id="GO:0000811">
    <property type="term" value="C:GINS complex"/>
    <property type="evidence" value="ECO:0007669"/>
    <property type="project" value="UniProtKB-UniRule"/>
</dbReference>
<accession>A0A0N5AE74</accession>
<dbReference type="PANTHER" id="PTHR12914">
    <property type="entry name" value="PARTNER OF SLD5"/>
    <property type="match status" value="1"/>
</dbReference>
<sequence>MSSEKSKCVVDDAVQLVQIAINSECKDKTQRTYSLLARQSCIDFIRRCCFAYLNKRMERLKALRWKYAGNIPQSIKVHLSAAEIQWLKSYEYNLAKFQEEFGDENNLLNLMTNIKPAKSLYVQVHAVEDYGEFELSDGTVVVLKKNSLHSLPREDCEMLLRQGVLEFTNK</sequence>
<dbReference type="STRING" id="451379.A0A0N5AE74"/>
<evidence type="ECO:0000256" key="3">
    <source>
        <dbReference type="ARBA" id="ARBA00022705"/>
    </source>
</evidence>
<organism evidence="8 9">
    <name type="scientific">Syphacia muris</name>
    <dbReference type="NCBI Taxonomy" id="451379"/>
    <lineage>
        <taxon>Eukaryota</taxon>
        <taxon>Metazoa</taxon>
        <taxon>Ecdysozoa</taxon>
        <taxon>Nematoda</taxon>
        <taxon>Chromadorea</taxon>
        <taxon>Rhabditida</taxon>
        <taxon>Spirurina</taxon>
        <taxon>Oxyuridomorpha</taxon>
        <taxon>Oxyuroidea</taxon>
        <taxon>Oxyuridae</taxon>
        <taxon>Syphacia</taxon>
    </lineage>
</organism>
<dbReference type="Gene3D" id="1.20.58.1030">
    <property type="match status" value="1"/>
</dbReference>
<dbReference type="Pfam" id="PF05916">
    <property type="entry name" value="Sld5"/>
    <property type="match status" value="1"/>
</dbReference>
<comment type="subcellular location">
    <subcellularLocation>
        <location evidence="1 5">Nucleus</location>
    </subcellularLocation>
</comment>
<dbReference type="Proteomes" id="UP000046393">
    <property type="component" value="Unplaced"/>
</dbReference>
<feature type="domain" description="GINS subunit" evidence="6">
    <location>
        <begin position="36"/>
        <end position="100"/>
    </location>
</feature>
<evidence type="ECO:0000256" key="4">
    <source>
        <dbReference type="ARBA" id="ARBA00023242"/>
    </source>
</evidence>
<dbReference type="InterPro" id="IPR036224">
    <property type="entry name" value="GINS_bundle-like_dom_sf"/>
</dbReference>
<keyword evidence="4 5" id="KW-0539">Nucleus</keyword>